<name>A0A9P6DWD6_9AGAM</name>
<dbReference type="Gene3D" id="3.30.160.20">
    <property type="match status" value="1"/>
</dbReference>
<accession>A0A9P6DWD6</accession>
<sequence>MSAITLTNRVHQLGLRLEWNDFQSIHEDHKTRWTTRVYINDILYGEGRAFQKQHARDIAAGTALAHLPDN</sequence>
<proteinExistence type="predicted"/>
<dbReference type="GO" id="GO:0003723">
    <property type="term" value="F:RNA binding"/>
    <property type="evidence" value="ECO:0007669"/>
    <property type="project" value="UniProtKB-UniRule"/>
</dbReference>
<evidence type="ECO:0000313" key="3">
    <source>
        <dbReference type="EMBL" id="KAF9513624.1"/>
    </source>
</evidence>
<evidence type="ECO:0000256" key="1">
    <source>
        <dbReference type="PROSITE-ProRule" id="PRU00266"/>
    </source>
</evidence>
<organism evidence="3 4">
    <name type="scientific">Hydnum rufescens UP504</name>
    <dbReference type="NCBI Taxonomy" id="1448309"/>
    <lineage>
        <taxon>Eukaryota</taxon>
        <taxon>Fungi</taxon>
        <taxon>Dikarya</taxon>
        <taxon>Basidiomycota</taxon>
        <taxon>Agaricomycotina</taxon>
        <taxon>Agaricomycetes</taxon>
        <taxon>Cantharellales</taxon>
        <taxon>Hydnaceae</taxon>
        <taxon>Hydnum</taxon>
    </lineage>
</organism>
<evidence type="ECO:0000313" key="4">
    <source>
        <dbReference type="Proteomes" id="UP000886523"/>
    </source>
</evidence>
<dbReference type="Pfam" id="PF00035">
    <property type="entry name" value="dsrm"/>
    <property type="match status" value="1"/>
</dbReference>
<protein>
    <recommendedName>
        <fullName evidence="2">DRBM domain-containing protein</fullName>
    </recommendedName>
</protein>
<feature type="non-terminal residue" evidence="3">
    <location>
        <position position="70"/>
    </location>
</feature>
<gene>
    <name evidence="3" type="ORF">BS47DRAFT_1344124</name>
</gene>
<feature type="domain" description="DRBM" evidence="2">
    <location>
        <begin position="1"/>
        <end position="69"/>
    </location>
</feature>
<dbReference type="InterPro" id="IPR014720">
    <property type="entry name" value="dsRBD_dom"/>
</dbReference>
<dbReference type="SUPFAM" id="SSF54768">
    <property type="entry name" value="dsRNA-binding domain-like"/>
    <property type="match status" value="1"/>
</dbReference>
<evidence type="ECO:0000259" key="2">
    <source>
        <dbReference type="PROSITE" id="PS50137"/>
    </source>
</evidence>
<keyword evidence="1" id="KW-0694">RNA-binding</keyword>
<comment type="caution">
    <text evidence="3">The sequence shown here is derived from an EMBL/GenBank/DDBJ whole genome shotgun (WGS) entry which is preliminary data.</text>
</comment>
<dbReference type="PROSITE" id="PS50137">
    <property type="entry name" value="DS_RBD"/>
    <property type="match status" value="1"/>
</dbReference>
<dbReference type="EMBL" id="MU128970">
    <property type="protein sequence ID" value="KAF9513624.1"/>
    <property type="molecule type" value="Genomic_DNA"/>
</dbReference>
<keyword evidence="4" id="KW-1185">Reference proteome</keyword>
<dbReference type="OrthoDB" id="112668at2759"/>
<dbReference type="Proteomes" id="UP000886523">
    <property type="component" value="Unassembled WGS sequence"/>
</dbReference>
<dbReference type="AlphaFoldDB" id="A0A9P6DWD6"/>
<reference evidence="3" key="1">
    <citation type="journal article" date="2020" name="Nat. Commun.">
        <title>Large-scale genome sequencing of mycorrhizal fungi provides insights into the early evolution of symbiotic traits.</title>
        <authorList>
            <person name="Miyauchi S."/>
            <person name="Kiss E."/>
            <person name="Kuo A."/>
            <person name="Drula E."/>
            <person name="Kohler A."/>
            <person name="Sanchez-Garcia M."/>
            <person name="Morin E."/>
            <person name="Andreopoulos B."/>
            <person name="Barry K.W."/>
            <person name="Bonito G."/>
            <person name="Buee M."/>
            <person name="Carver A."/>
            <person name="Chen C."/>
            <person name="Cichocki N."/>
            <person name="Clum A."/>
            <person name="Culley D."/>
            <person name="Crous P.W."/>
            <person name="Fauchery L."/>
            <person name="Girlanda M."/>
            <person name="Hayes R.D."/>
            <person name="Keri Z."/>
            <person name="LaButti K."/>
            <person name="Lipzen A."/>
            <person name="Lombard V."/>
            <person name="Magnuson J."/>
            <person name="Maillard F."/>
            <person name="Murat C."/>
            <person name="Nolan M."/>
            <person name="Ohm R.A."/>
            <person name="Pangilinan J."/>
            <person name="Pereira M.F."/>
            <person name="Perotto S."/>
            <person name="Peter M."/>
            <person name="Pfister S."/>
            <person name="Riley R."/>
            <person name="Sitrit Y."/>
            <person name="Stielow J.B."/>
            <person name="Szollosi G."/>
            <person name="Zifcakova L."/>
            <person name="Stursova M."/>
            <person name="Spatafora J.W."/>
            <person name="Tedersoo L."/>
            <person name="Vaario L.M."/>
            <person name="Yamada A."/>
            <person name="Yan M."/>
            <person name="Wang P."/>
            <person name="Xu J."/>
            <person name="Bruns T."/>
            <person name="Baldrian P."/>
            <person name="Vilgalys R."/>
            <person name="Dunand C."/>
            <person name="Henrissat B."/>
            <person name="Grigoriev I.V."/>
            <person name="Hibbett D."/>
            <person name="Nagy L.G."/>
            <person name="Martin F.M."/>
        </authorList>
    </citation>
    <scope>NUCLEOTIDE SEQUENCE</scope>
    <source>
        <strain evidence="3">UP504</strain>
    </source>
</reference>